<evidence type="ECO:0000313" key="2">
    <source>
        <dbReference type="Proteomes" id="UP000050761"/>
    </source>
</evidence>
<accession>A0A3P8IH91</accession>
<sequence>MCLGGAAGKAYVILRRQSVTDVGDAKVADVVDASVATLATSSLDSVATSGTLSTGEHRSTFLASQRVLNVIIW</sequence>
<dbReference type="AlphaFoldDB" id="A0A183GUI6"/>
<evidence type="ECO:0000313" key="3">
    <source>
        <dbReference type="WBParaSite" id="HPBE_0002635601-mRNA-1"/>
    </source>
</evidence>
<dbReference type="WBParaSite" id="HPBE_0002635601-mRNA-1">
    <property type="protein sequence ID" value="HPBE_0002635601-mRNA-1"/>
    <property type="gene ID" value="HPBE_0002635601"/>
</dbReference>
<organism evidence="2 3">
    <name type="scientific">Heligmosomoides polygyrus</name>
    <name type="common">Parasitic roundworm</name>
    <dbReference type="NCBI Taxonomy" id="6339"/>
    <lineage>
        <taxon>Eukaryota</taxon>
        <taxon>Metazoa</taxon>
        <taxon>Ecdysozoa</taxon>
        <taxon>Nematoda</taxon>
        <taxon>Chromadorea</taxon>
        <taxon>Rhabditida</taxon>
        <taxon>Rhabditina</taxon>
        <taxon>Rhabditomorpha</taxon>
        <taxon>Strongyloidea</taxon>
        <taxon>Heligmosomidae</taxon>
        <taxon>Heligmosomoides</taxon>
    </lineage>
</organism>
<evidence type="ECO:0000313" key="1">
    <source>
        <dbReference type="EMBL" id="VDP57173.1"/>
    </source>
</evidence>
<keyword evidence="2" id="KW-1185">Reference proteome</keyword>
<reference evidence="3" key="2">
    <citation type="submission" date="2019-09" db="UniProtKB">
        <authorList>
            <consortium name="WormBaseParasite"/>
        </authorList>
    </citation>
    <scope>IDENTIFICATION</scope>
</reference>
<dbReference type="EMBL" id="UZAH01039793">
    <property type="protein sequence ID" value="VDP57173.1"/>
    <property type="molecule type" value="Genomic_DNA"/>
</dbReference>
<protein>
    <submittedName>
        <fullName evidence="3">Secreted protein</fullName>
    </submittedName>
</protein>
<reference evidence="1 2" key="1">
    <citation type="submission" date="2018-11" db="EMBL/GenBank/DDBJ databases">
        <authorList>
            <consortium name="Pathogen Informatics"/>
        </authorList>
    </citation>
    <scope>NUCLEOTIDE SEQUENCE [LARGE SCALE GENOMIC DNA]</scope>
</reference>
<dbReference type="Proteomes" id="UP000050761">
    <property type="component" value="Unassembled WGS sequence"/>
</dbReference>
<gene>
    <name evidence="1" type="ORF">HPBE_LOCUS26355</name>
</gene>
<accession>A0A183GUI6</accession>
<name>A0A183GUI6_HELPZ</name>
<proteinExistence type="predicted"/>